<evidence type="ECO:0000256" key="4">
    <source>
        <dbReference type="ARBA" id="ARBA00023289"/>
    </source>
</evidence>
<gene>
    <name evidence="7" type="primary">LOC104603903</name>
</gene>
<name>A0A1U8AGW3_NELNU</name>
<dbReference type="OMA" id="CKAKEAM"/>
<keyword evidence="3" id="KW-0449">Lipoprotein</keyword>
<keyword evidence="2" id="KW-0479">Metal-binding</keyword>
<dbReference type="RefSeq" id="XP_010266366.1">
    <property type="nucleotide sequence ID" value="XM_010268064.2"/>
</dbReference>
<evidence type="ECO:0000313" key="7">
    <source>
        <dbReference type="RefSeq" id="XP_010266366.1"/>
    </source>
</evidence>
<evidence type="ECO:0000256" key="1">
    <source>
        <dbReference type="ARBA" id="ARBA00022481"/>
    </source>
</evidence>
<dbReference type="PROSITE" id="PS50846">
    <property type="entry name" value="HMA_2"/>
    <property type="match status" value="1"/>
</dbReference>
<dbReference type="SUPFAM" id="SSF55008">
    <property type="entry name" value="HMA, heavy metal-associated domain"/>
    <property type="match status" value="1"/>
</dbReference>
<sequence>MSTKKIEMKVNIPSNKCKTQLLKSVTKLQGIDQVSVDREKGTLTVIGTVDPVEVTKKVRKIVKVVQISSVGPPKKPPSPKKPEIPTCPPYCPHCQLIAVKPYPDSSVCSIL</sequence>
<dbReference type="AlphaFoldDB" id="A0A1U8AGW3"/>
<keyword evidence="6" id="KW-1185">Reference proteome</keyword>
<dbReference type="KEGG" id="nnu:104603903"/>
<proteinExistence type="inferred from homology"/>
<dbReference type="Pfam" id="PF00403">
    <property type="entry name" value="HMA"/>
    <property type="match status" value="1"/>
</dbReference>
<evidence type="ECO:0000256" key="2">
    <source>
        <dbReference type="ARBA" id="ARBA00022723"/>
    </source>
</evidence>
<dbReference type="PANTHER" id="PTHR45811">
    <property type="entry name" value="COPPER TRANSPORT PROTEIN FAMILY-RELATED"/>
    <property type="match status" value="1"/>
</dbReference>
<dbReference type="Proteomes" id="UP000189703">
    <property type="component" value="Unplaced"/>
</dbReference>
<keyword evidence="1" id="KW-0488">Methylation</keyword>
<evidence type="ECO:0000256" key="5">
    <source>
        <dbReference type="ARBA" id="ARBA00024045"/>
    </source>
</evidence>
<keyword evidence="4" id="KW-0636">Prenylation</keyword>
<dbReference type="eggNOG" id="KOG1603">
    <property type="taxonomic scope" value="Eukaryota"/>
</dbReference>
<dbReference type="InterPro" id="IPR051863">
    <property type="entry name" value="HIPP"/>
</dbReference>
<dbReference type="Gene3D" id="3.30.70.100">
    <property type="match status" value="1"/>
</dbReference>
<reference evidence="7" key="1">
    <citation type="submission" date="2025-08" db="UniProtKB">
        <authorList>
            <consortium name="RefSeq"/>
        </authorList>
    </citation>
    <scope>IDENTIFICATION</scope>
</reference>
<protein>
    <submittedName>
        <fullName evidence="7">Uncharacterized protein LOC104603903</fullName>
    </submittedName>
</protein>
<dbReference type="InterPro" id="IPR036163">
    <property type="entry name" value="HMA_dom_sf"/>
</dbReference>
<dbReference type="OrthoDB" id="691258at2759"/>
<dbReference type="PANTHER" id="PTHR45811:SF33">
    <property type="entry name" value="HEAVY METAL-ASSOCIATED ISOPRENYLATED PLANT PROTEIN 2-RELATED"/>
    <property type="match status" value="1"/>
</dbReference>
<dbReference type="GO" id="GO:0046872">
    <property type="term" value="F:metal ion binding"/>
    <property type="evidence" value="ECO:0007669"/>
    <property type="project" value="UniProtKB-KW"/>
</dbReference>
<evidence type="ECO:0000256" key="3">
    <source>
        <dbReference type="ARBA" id="ARBA00023288"/>
    </source>
</evidence>
<evidence type="ECO:0000313" key="6">
    <source>
        <dbReference type="Proteomes" id="UP000189703"/>
    </source>
</evidence>
<dbReference type="InterPro" id="IPR006121">
    <property type="entry name" value="HMA_dom"/>
</dbReference>
<dbReference type="GeneID" id="104603903"/>
<accession>A0A1U8AGW3</accession>
<organism evidence="6 7">
    <name type="scientific">Nelumbo nucifera</name>
    <name type="common">Sacred lotus</name>
    <dbReference type="NCBI Taxonomy" id="4432"/>
    <lineage>
        <taxon>Eukaryota</taxon>
        <taxon>Viridiplantae</taxon>
        <taxon>Streptophyta</taxon>
        <taxon>Embryophyta</taxon>
        <taxon>Tracheophyta</taxon>
        <taxon>Spermatophyta</taxon>
        <taxon>Magnoliopsida</taxon>
        <taxon>Proteales</taxon>
        <taxon>Nelumbonaceae</taxon>
        <taxon>Nelumbo</taxon>
    </lineage>
</organism>
<comment type="similarity">
    <text evidence="5">Belongs to the HIPP family.</text>
</comment>